<dbReference type="InterPro" id="IPR036890">
    <property type="entry name" value="HATPase_C_sf"/>
</dbReference>
<name>A0A9P8HZL0_9PEZI</name>
<sequence>MDFSTLRAQAMSSEAEEEAVTVNTRALIDKVLARYSSGWAVLRELIANAADACATKVTIRFETTTLADPTGGSASSLQHTLNHSTICRLVVSNNGNIFLPSDWARLKSIAEGNPDEQKIGAFGVGFYSVFADCENPFVVSGSQALAFYWKRNALFTRKLQLGEHTPNTSFVLDYRNTTSKIPDLAGLYQFLATSLTFANLRTIELWLDGWNLLVLTKNIEQSASVAIPKEINNRTKEGMMKITGIQEEVVRMSAVVSSVADCSLSSAPDVLQNEHRKVSMAGSISRQLLSKITKSKKPGARPIVDKQPAEGRIHLTTSTAAVCLHMLNVNISTSVTAEFTTEIERATKKPPPKNTKLAFLWSPLAPMNGEGDHLGIFDSVVPSKSGRIFIGFPTHQTTGLLAHMSLSSAIPTVERESMDLNARWVGDWNREILRVAGTVARIAWNGEMRVLKEKMARRENSGRGKAPDVLAEAVHAFEQFAFRESTPQSRVGKIIQRTFWKAGNGPIDVFSSHGVLPSNQVRLAADGVSGFISGIPVLPEEIVKAAESFVTALEANGLISKISVGDIKKELEKRALNDNQLLELLKWAQKKVLTSEDDVKSVFASARALITETRNGVEITRNIILRLAKHHVHADAIPCDFPVGLDTMPIRYTKEFSRAELQHLGWHELPLKEWVRFLVSTLTFPTQYRKGFPQNDITRSPEFAGKVLGFISGRWSYITTEDQQVIAELLRCKTIMPTKLGMMAPRMSYLASVTLFSDLANVTGVEGVSETVLVALGVRKMVDLSVVLERLKPKQTSTQGAALGTLSFADLINYLLTVSDQLGDSELKLLRDASICYAEGNKVKLYKICDLYEPADTLRTLKVRVLDWPMTYRPGSKEDALLRHLELKQFPTVLDLVHIIAQAIAARDKLLRDRALQYFVANYTINRYNMFDQSDIKMSYLPLEGEEGRYSTPAHCFTNEGAALLGYSILRRDLQPHAHKFGVATDPSISSCISRLLDSPPRSLHEATAVFSYLGCRKQSELFNLWEEIGDSKFVPIFSRPDTDRAAVTRIALNRQTKPRHVAPGECYVGDSKAFAMFFDFVNFGEDGNRFLRRCGSRYDPSCLDVGYRFVQEPALLLDMLSGMTQNYKYWLQFLATHSKDLQGDLRLWKLMKASAFLLCGMHEGDQGARDRSSYNSTTRSKEIYGLKSAREIVVVDDPAVYRMFRNKLCTAPRNDTLEQFYIDLGSERLSKLVDVTYGLGSETSNPLAAKKMENLVVERARFFLNEIDDPAIKVDWAQLQAGLKVKTTSSISMRRSLRCYDISHSESTTATVVNGGSPMEWTLWFTPKKYHISHVSAAIAQILLHRPNLGTRMLFDSLLTKDIGDLEAYGFDVSRILVAQEEEHRITEDQRQRERELTAKLKAEGHLPPINGGGVNRYPLGSGGSFANESSITRNFDAAIKASCAYKATKLQSATSSQKVEDQPNATYCDIRPGKDLVLAAPPCATSNTLPIFLPPSFMNYKTTWLREHTDSANRFAATLAICADALGVSRECLHVFFEEKGNTMAFNREGSLFFNLRAWEDLGHGSDEGKGGEEGKRYWLVVVCHEVAHNLVKGHGAEHGYWT</sequence>
<reference evidence="2" key="1">
    <citation type="submission" date="2021-03" db="EMBL/GenBank/DDBJ databases">
        <title>Comparative genomics and phylogenomic investigation of the class Geoglossomycetes provide insights into ecological specialization and systematics.</title>
        <authorList>
            <person name="Melie T."/>
            <person name="Pirro S."/>
            <person name="Miller A.N."/>
            <person name="Quandt A."/>
        </authorList>
    </citation>
    <scope>NUCLEOTIDE SEQUENCE</scope>
    <source>
        <strain evidence="2">GBOQ0MN5Z8</strain>
    </source>
</reference>
<dbReference type="SUPFAM" id="SSF55874">
    <property type="entry name" value="ATPase domain of HSP90 chaperone/DNA topoisomerase II/histidine kinase"/>
    <property type="match status" value="1"/>
</dbReference>
<dbReference type="PANTHER" id="PTHR47839:SF1">
    <property type="entry name" value="DOMAIN PROTEIN, PUTATIVE (AFU_ORTHOLOGUE AFUA_6G04830)-RELATED"/>
    <property type="match status" value="1"/>
</dbReference>
<comment type="caution">
    <text evidence="2">The sequence shown here is derived from an EMBL/GenBank/DDBJ whole genome shotgun (WGS) entry which is preliminary data.</text>
</comment>
<dbReference type="NCBIfam" id="NF047352">
    <property type="entry name" value="P_loop_sacsin"/>
    <property type="match status" value="1"/>
</dbReference>
<dbReference type="EMBL" id="JAGHQL010000105">
    <property type="protein sequence ID" value="KAH0538541.1"/>
    <property type="molecule type" value="Genomic_DNA"/>
</dbReference>
<keyword evidence="3" id="KW-1185">Reference proteome</keyword>
<dbReference type="InterPro" id="IPR022155">
    <property type="entry name" value="DUF3684"/>
</dbReference>
<dbReference type="OrthoDB" id="10031156at2759"/>
<evidence type="ECO:0000313" key="2">
    <source>
        <dbReference type="EMBL" id="KAH0538541.1"/>
    </source>
</evidence>
<proteinExistence type="predicted"/>
<dbReference type="InterPro" id="IPR058210">
    <property type="entry name" value="SACS/Nov_dom"/>
</dbReference>
<dbReference type="Proteomes" id="UP000698800">
    <property type="component" value="Unassembled WGS sequence"/>
</dbReference>
<organism evidence="2 3">
    <name type="scientific">Glutinoglossum americanum</name>
    <dbReference type="NCBI Taxonomy" id="1670608"/>
    <lineage>
        <taxon>Eukaryota</taxon>
        <taxon>Fungi</taxon>
        <taxon>Dikarya</taxon>
        <taxon>Ascomycota</taxon>
        <taxon>Pezizomycotina</taxon>
        <taxon>Geoglossomycetes</taxon>
        <taxon>Geoglossales</taxon>
        <taxon>Geoglossaceae</taxon>
        <taxon>Glutinoglossum</taxon>
    </lineage>
</organism>
<dbReference type="Pfam" id="PF12449">
    <property type="entry name" value="DUF3684"/>
    <property type="match status" value="1"/>
</dbReference>
<protein>
    <recommendedName>
        <fullName evidence="1">Sacsin/Nov domain-containing protein</fullName>
    </recommendedName>
</protein>
<accession>A0A9P8HZL0</accession>
<feature type="domain" description="Sacsin/Nov" evidence="1">
    <location>
        <begin position="27"/>
        <end position="146"/>
    </location>
</feature>
<dbReference type="Pfam" id="PF25794">
    <property type="entry name" value="SACS"/>
    <property type="match status" value="1"/>
</dbReference>
<dbReference type="Gene3D" id="3.30.565.10">
    <property type="entry name" value="Histidine kinase-like ATPase, C-terminal domain"/>
    <property type="match status" value="1"/>
</dbReference>
<evidence type="ECO:0000259" key="1">
    <source>
        <dbReference type="Pfam" id="PF25794"/>
    </source>
</evidence>
<evidence type="ECO:0000313" key="3">
    <source>
        <dbReference type="Proteomes" id="UP000698800"/>
    </source>
</evidence>
<gene>
    <name evidence="2" type="ORF">FGG08_004874</name>
</gene>
<dbReference type="PANTHER" id="PTHR47839">
    <property type="entry name" value="DOMAIN PROTEIN, PUTATIVE (AFU_ORTHOLOGUE AFUA_6G04830)-RELATED"/>
    <property type="match status" value="1"/>
</dbReference>